<name>A0A6M1LMZ6_9PROT</name>
<accession>A0A6M1LMZ6</accession>
<dbReference type="InterPro" id="IPR002545">
    <property type="entry name" value="CheW-lke_dom"/>
</dbReference>
<protein>
    <submittedName>
        <fullName evidence="2">Purine-binding chemotaxis protein CheW</fullName>
    </submittedName>
</protein>
<sequence>MGMAAQYITCTLGDAEYGIDILSVREIKGWTETTALPHAAPWVRGVINLRGTIVPILDLRARFGQGMTVPTAMHVVVIIQTATRMAGLLVDAVSDIITVAAEEIRPVPEIGAGVPERLLGGLIPREGGMVSLVSLDNLITMPDAEAASGLLS</sequence>
<organism evidence="2 3">
    <name type="scientific">Falsiroseomonas algicola</name>
    <dbReference type="NCBI Taxonomy" id="2716930"/>
    <lineage>
        <taxon>Bacteria</taxon>
        <taxon>Pseudomonadati</taxon>
        <taxon>Pseudomonadota</taxon>
        <taxon>Alphaproteobacteria</taxon>
        <taxon>Acetobacterales</taxon>
        <taxon>Roseomonadaceae</taxon>
        <taxon>Falsiroseomonas</taxon>
    </lineage>
</organism>
<keyword evidence="3" id="KW-1185">Reference proteome</keyword>
<reference evidence="2 3" key="1">
    <citation type="submission" date="2020-03" db="EMBL/GenBank/DDBJ databases">
        <title>Roseomonas stagni sp. nov., isolated from pond water in Japan.</title>
        <authorList>
            <person name="Furuhata K."/>
            <person name="Miyamoto H."/>
            <person name="Goto K."/>
        </authorList>
    </citation>
    <scope>NUCLEOTIDE SEQUENCE [LARGE SCALE GENOMIC DNA]</scope>
    <source>
        <strain evidence="2 3">PeD5</strain>
    </source>
</reference>
<dbReference type="Gene3D" id="2.30.30.40">
    <property type="entry name" value="SH3 Domains"/>
    <property type="match status" value="1"/>
</dbReference>
<dbReference type="PANTHER" id="PTHR22617:SF23">
    <property type="entry name" value="CHEMOTAXIS PROTEIN CHEW"/>
    <property type="match status" value="1"/>
</dbReference>
<evidence type="ECO:0000259" key="1">
    <source>
        <dbReference type="PROSITE" id="PS50851"/>
    </source>
</evidence>
<dbReference type="Pfam" id="PF01584">
    <property type="entry name" value="CheW"/>
    <property type="match status" value="1"/>
</dbReference>
<dbReference type="Proteomes" id="UP000475385">
    <property type="component" value="Unassembled WGS sequence"/>
</dbReference>
<dbReference type="EMBL" id="JAAIKB010000006">
    <property type="protein sequence ID" value="NGM21718.1"/>
    <property type="molecule type" value="Genomic_DNA"/>
</dbReference>
<dbReference type="GO" id="GO:0005829">
    <property type="term" value="C:cytosol"/>
    <property type="evidence" value="ECO:0007669"/>
    <property type="project" value="TreeGrafter"/>
</dbReference>
<evidence type="ECO:0000313" key="2">
    <source>
        <dbReference type="EMBL" id="NGM21718.1"/>
    </source>
</evidence>
<dbReference type="GO" id="GO:0006935">
    <property type="term" value="P:chemotaxis"/>
    <property type="evidence" value="ECO:0007669"/>
    <property type="project" value="InterPro"/>
</dbReference>
<dbReference type="AlphaFoldDB" id="A0A6M1LMZ6"/>
<comment type="caution">
    <text evidence="2">The sequence shown here is derived from an EMBL/GenBank/DDBJ whole genome shotgun (WGS) entry which is preliminary data.</text>
</comment>
<proteinExistence type="predicted"/>
<dbReference type="SUPFAM" id="SSF50341">
    <property type="entry name" value="CheW-like"/>
    <property type="match status" value="1"/>
</dbReference>
<dbReference type="InterPro" id="IPR039315">
    <property type="entry name" value="CheW"/>
</dbReference>
<dbReference type="PROSITE" id="PS50851">
    <property type="entry name" value="CHEW"/>
    <property type="match status" value="1"/>
</dbReference>
<dbReference type="GO" id="GO:0007165">
    <property type="term" value="P:signal transduction"/>
    <property type="evidence" value="ECO:0007669"/>
    <property type="project" value="InterPro"/>
</dbReference>
<feature type="domain" description="CheW-like" evidence="1">
    <location>
        <begin position="4"/>
        <end position="144"/>
    </location>
</feature>
<evidence type="ECO:0000313" key="3">
    <source>
        <dbReference type="Proteomes" id="UP000475385"/>
    </source>
</evidence>
<dbReference type="PANTHER" id="PTHR22617">
    <property type="entry name" value="CHEMOTAXIS SENSOR HISTIDINE KINASE-RELATED"/>
    <property type="match status" value="1"/>
</dbReference>
<gene>
    <name evidence="2" type="ORF">G3576_16970</name>
</gene>
<dbReference type="Gene3D" id="2.40.50.180">
    <property type="entry name" value="CheA-289, Domain 4"/>
    <property type="match status" value="1"/>
</dbReference>
<dbReference type="InterPro" id="IPR036061">
    <property type="entry name" value="CheW-like_dom_sf"/>
</dbReference>
<dbReference type="SMART" id="SM00260">
    <property type="entry name" value="CheW"/>
    <property type="match status" value="1"/>
</dbReference>